<keyword evidence="4" id="KW-0520">NAD</keyword>
<dbReference type="InterPro" id="IPR015590">
    <property type="entry name" value="Aldehyde_DH_dom"/>
</dbReference>
<protein>
    <recommendedName>
        <fullName evidence="6">Probable methylmalonate-semialdehyde/malonate-semialdehyde dehydrogenase [acylating], mitochondrial</fullName>
        <ecNumber evidence="2">1.2.1.27</ecNumber>
    </recommendedName>
    <alternativeName>
        <fullName evidence="7">Malonate-semialdehyde dehydrogenase [acylating]</fullName>
    </alternativeName>
</protein>
<name>A0A0N5AYF1_9BILA</name>
<dbReference type="Proteomes" id="UP000046393">
    <property type="component" value="Unplaced"/>
</dbReference>
<dbReference type="GO" id="GO:0006574">
    <property type="term" value="P:L-valine catabolic process"/>
    <property type="evidence" value="ECO:0007669"/>
    <property type="project" value="TreeGrafter"/>
</dbReference>
<evidence type="ECO:0000256" key="4">
    <source>
        <dbReference type="ARBA" id="ARBA00023027"/>
    </source>
</evidence>
<dbReference type="NCBIfam" id="TIGR01722">
    <property type="entry name" value="MMSDH"/>
    <property type="match status" value="1"/>
</dbReference>
<evidence type="ECO:0000256" key="9">
    <source>
        <dbReference type="ARBA" id="ARBA00048821"/>
    </source>
</evidence>
<evidence type="ECO:0000256" key="1">
    <source>
        <dbReference type="ARBA" id="ARBA00009986"/>
    </source>
</evidence>
<comment type="catalytic activity">
    <reaction evidence="9">
        <text>3-oxopropanoate + NAD(+) + CoA + H2O = hydrogencarbonate + acetyl-CoA + NADH + H(+)</text>
        <dbReference type="Rhea" id="RHEA:76615"/>
        <dbReference type="ChEBI" id="CHEBI:15377"/>
        <dbReference type="ChEBI" id="CHEBI:15378"/>
        <dbReference type="ChEBI" id="CHEBI:17544"/>
        <dbReference type="ChEBI" id="CHEBI:33190"/>
        <dbReference type="ChEBI" id="CHEBI:57287"/>
        <dbReference type="ChEBI" id="CHEBI:57288"/>
        <dbReference type="ChEBI" id="CHEBI:57540"/>
        <dbReference type="ChEBI" id="CHEBI:57945"/>
        <dbReference type="EC" id="1.2.1.27"/>
    </reaction>
    <physiologicalReaction direction="left-to-right" evidence="9">
        <dbReference type="Rhea" id="RHEA:76616"/>
    </physiologicalReaction>
</comment>
<dbReference type="InterPro" id="IPR016162">
    <property type="entry name" value="Ald_DH_N"/>
</dbReference>
<dbReference type="PANTHER" id="PTHR43866">
    <property type="entry name" value="MALONATE-SEMIALDEHYDE DEHYDROGENASE"/>
    <property type="match status" value="1"/>
</dbReference>
<dbReference type="STRING" id="451379.A0A0N5AYF1"/>
<dbReference type="Pfam" id="PF00171">
    <property type="entry name" value="Aldedh"/>
    <property type="match status" value="1"/>
</dbReference>
<feature type="domain" description="Aldehyde dehydrogenase" evidence="10">
    <location>
        <begin position="44"/>
        <end position="505"/>
    </location>
</feature>
<dbReference type="Gene3D" id="3.40.309.10">
    <property type="entry name" value="Aldehyde Dehydrogenase, Chain A, domain 2"/>
    <property type="match status" value="1"/>
</dbReference>
<dbReference type="FunFam" id="3.40.309.10:FF:000002">
    <property type="entry name" value="Methylmalonate-semialdehyde dehydrogenase (Acylating)"/>
    <property type="match status" value="1"/>
</dbReference>
<dbReference type="EC" id="1.2.1.27" evidence="2"/>
<reference evidence="12" key="1">
    <citation type="submission" date="2017-02" db="UniProtKB">
        <authorList>
            <consortium name="WormBaseParasite"/>
        </authorList>
    </citation>
    <scope>IDENTIFICATION</scope>
</reference>
<evidence type="ECO:0000256" key="2">
    <source>
        <dbReference type="ARBA" id="ARBA00013048"/>
    </source>
</evidence>
<dbReference type="GO" id="GO:0006210">
    <property type="term" value="P:thymine catabolic process"/>
    <property type="evidence" value="ECO:0007669"/>
    <property type="project" value="TreeGrafter"/>
</dbReference>
<dbReference type="InterPro" id="IPR010061">
    <property type="entry name" value="MeMal-semiAld_DH"/>
</dbReference>
<evidence type="ECO:0000256" key="8">
    <source>
        <dbReference type="ARBA" id="ARBA00047644"/>
    </source>
</evidence>
<evidence type="ECO:0000259" key="10">
    <source>
        <dbReference type="Pfam" id="PF00171"/>
    </source>
</evidence>
<accession>A0A0N5AYF1</accession>
<dbReference type="GO" id="GO:0005739">
    <property type="term" value="C:mitochondrion"/>
    <property type="evidence" value="ECO:0007669"/>
    <property type="project" value="TreeGrafter"/>
</dbReference>
<dbReference type="CDD" id="cd07085">
    <property type="entry name" value="ALDH_F6_MMSDH"/>
    <property type="match status" value="1"/>
</dbReference>
<proteinExistence type="inferred from homology"/>
<evidence type="ECO:0000313" key="12">
    <source>
        <dbReference type="WBParaSite" id="SMUV_0000999001-mRNA-1"/>
    </source>
</evidence>
<evidence type="ECO:0000256" key="6">
    <source>
        <dbReference type="ARBA" id="ARBA00039517"/>
    </source>
</evidence>
<evidence type="ECO:0000256" key="7">
    <source>
        <dbReference type="ARBA" id="ARBA00042419"/>
    </source>
</evidence>
<dbReference type="Gene3D" id="3.40.605.10">
    <property type="entry name" value="Aldehyde Dehydrogenase, Chain A, domain 1"/>
    <property type="match status" value="1"/>
</dbReference>
<dbReference type="GO" id="GO:0004491">
    <property type="term" value="F:methylmalonate-semialdehyde dehydrogenase (acylating, NAD) activity"/>
    <property type="evidence" value="ECO:0007669"/>
    <property type="project" value="UniProtKB-EC"/>
</dbReference>
<organism evidence="11 12">
    <name type="scientific">Syphacia muris</name>
    <dbReference type="NCBI Taxonomy" id="451379"/>
    <lineage>
        <taxon>Eukaryota</taxon>
        <taxon>Metazoa</taxon>
        <taxon>Ecdysozoa</taxon>
        <taxon>Nematoda</taxon>
        <taxon>Chromadorea</taxon>
        <taxon>Rhabditida</taxon>
        <taxon>Spirurina</taxon>
        <taxon>Oxyuridomorpha</taxon>
        <taxon>Oxyuroidea</taxon>
        <taxon>Oxyuridae</taxon>
        <taxon>Syphacia</taxon>
    </lineage>
</organism>
<evidence type="ECO:0000313" key="11">
    <source>
        <dbReference type="Proteomes" id="UP000046393"/>
    </source>
</evidence>
<evidence type="ECO:0000256" key="5">
    <source>
        <dbReference type="ARBA" id="ARBA00037458"/>
    </source>
</evidence>
<dbReference type="PANTHER" id="PTHR43866:SF3">
    <property type="entry name" value="METHYLMALONATE-SEMIALDEHYDE DEHYDROGENASE [ACYLATING], MITOCHONDRIAL"/>
    <property type="match status" value="1"/>
</dbReference>
<comment type="similarity">
    <text evidence="1">Belongs to the aldehyde dehydrogenase family.</text>
</comment>
<evidence type="ECO:0000256" key="3">
    <source>
        <dbReference type="ARBA" id="ARBA00023002"/>
    </source>
</evidence>
<sequence length="524" mass="57343">MMLRKALNIHTSGCLSTIASFSTSRVSCTVPKVNMWIDGHPVESKTTDWIPLTNPATDEVIGEVPKCTHSEMTAAIESSQAAFEKWRHSPILFRQKCLFNFRNLVERDMQKLMENITKEHGKTLPDAKGSVIRGLQVIEHACGIPSLILGELLPGVARDMDTYTMREPIGVCGAICPFNFPAMVPLWMIPIALATGNTIVLKPSEQTPGATIMLAELVKEAGFPDGVVNVIHGQHDSVNILCDHPDVKAVSFVGSDAGGKHVYARACSNFKRVQANIGAKNHAVVMPDANKDKSLNQIIGAAFGAAGERCMSLSIAIFVGDSIKWLPDLVEKSRHLKVNAGWIPGTDYGPVISRSSQERIFRLINSAEKDGCQVILDGRNLKVQGFEKGYFVGPTVVDGIETHMEAYKEELFGPVLEVMAVKTLDEAMEIINKNPYGNGTALFTTNGATARRFAERIHIGQVGINVPIPVPLSMFSFTGTRGSFIGDDNYYGKGAINFYTQYKTVTQFWDHKGDTSDRNIEMAV</sequence>
<comment type="catalytic activity">
    <reaction evidence="8">
        <text>2-methyl-3-oxopropanoate + NAD(+) + CoA + H2O = propanoyl-CoA + hydrogencarbonate + NADH + H(+)</text>
        <dbReference type="Rhea" id="RHEA:20804"/>
        <dbReference type="ChEBI" id="CHEBI:15377"/>
        <dbReference type="ChEBI" id="CHEBI:15378"/>
        <dbReference type="ChEBI" id="CHEBI:17544"/>
        <dbReference type="ChEBI" id="CHEBI:57287"/>
        <dbReference type="ChEBI" id="CHEBI:57392"/>
        <dbReference type="ChEBI" id="CHEBI:57540"/>
        <dbReference type="ChEBI" id="CHEBI:57700"/>
        <dbReference type="ChEBI" id="CHEBI:57945"/>
        <dbReference type="EC" id="1.2.1.27"/>
    </reaction>
    <physiologicalReaction direction="left-to-right" evidence="8">
        <dbReference type="Rhea" id="RHEA:20805"/>
    </physiologicalReaction>
</comment>
<dbReference type="WBParaSite" id="SMUV_0000999001-mRNA-1">
    <property type="protein sequence ID" value="SMUV_0000999001-mRNA-1"/>
    <property type="gene ID" value="SMUV_0000999001"/>
</dbReference>
<dbReference type="FunFam" id="3.40.605.10:FF:000003">
    <property type="entry name" value="Methylmalonate-semialdehyde dehydrogenase [acylating]"/>
    <property type="match status" value="1"/>
</dbReference>
<comment type="function">
    <text evidence="5">Probable malonate and methylmalonate semialdehyde dehydrogenase involved in the catabolism of valine, thymine, and compounds catabolized by way of beta-alanine, including uracil and cytidine.</text>
</comment>
<dbReference type="AlphaFoldDB" id="A0A0N5AYF1"/>
<dbReference type="InterPro" id="IPR016161">
    <property type="entry name" value="Ald_DH/histidinol_DH"/>
</dbReference>
<keyword evidence="11" id="KW-1185">Reference proteome</keyword>
<keyword evidence="3" id="KW-0560">Oxidoreductase</keyword>
<dbReference type="SUPFAM" id="SSF53720">
    <property type="entry name" value="ALDH-like"/>
    <property type="match status" value="1"/>
</dbReference>
<dbReference type="InterPro" id="IPR016163">
    <property type="entry name" value="Ald_DH_C"/>
</dbReference>